<dbReference type="InterPro" id="IPR029070">
    <property type="entry name" value="Chitinase_insertion_sf"/>
</dbReference>
<name>A0A0L8GMF7_OCTBM</name>
<sequence>LKFFPEDIDPTLCTHISYAFANIVDNALVAYEWNDENGEWLTGMYTRVNNFKLKHKNLKTMLAVGGWNMGSLPFTLVISSKANRKKFIEDVITFLRKNNFDGLDICWIFPTKRGSQSDDKEKFGDLLKEMKDAFKNESKEKELLLGIIVGSEKTLIDEAYDIDAINKSVDVISIMSYDFYSPKDAEYAMHPSALYSGTFTTGVDYERSVNFTASYWNSLGVPKKKINIGIPFYGRSFLIGSHSPQNIKEGLPSFGEGTKGIYTKTKGFLAYYETCELLKSSTSVFMEDRGVPFTVVDNDWIGYENNQSVALKANFALQNDYGGLMFWSLDLDDFKGECNGEKYPLLKAANIIVNNNYTLNENTTVSSQ</sequence>
<feature type="non-terminal residue" evidence="3">
    <location>
        <position position="1"/>
    </location>
</feature>
<dbReference type="SMART" id="SM00636">
    <property type="entry name" value="Glyco_18"/>
    <property type="match status" value="1"/>
</dbReference>
<protein>
    <recommendedName>
        <fullName evidence="2">GH18 domain-containing protein</fullName>
    </recommendedName>
</protein>
<evidence type="ECO:0000259" key="2">
    <source>
        <dbReference type="PROSITE" id="PS51910"/>
    </source>
</evidence>
<keyword evidence="1" id="KW-1015">Disulfide bond</keyword>
<dbReference type="PANTHER" id="PTHR11177">
    <property type="entry name" value="CHITINASE"/>
    <property type="match status" value="1"/>
</dbReference>
<dbReference type="FunFam" id="3.10.50.10:FF:000001">
    <property type="entry name" value="Chitinase 3-like 1"/>
    <property type="match status" value="1"/>
</dbReference>
<dbReference type="SUPFAM" id="SSF54556">
    <property type="entry name" value="Chitinase insertion domain"/>
    <property type="match status" value="1"/>
</dbReference>
<dbReference type="InterPro" id="IPR050314">
    <property type="entry name" value="Glycosyl_Hydrlase_18"/>
</dbReference>
<dbReference type="EMBL" id="KQ421308">
    <property type="protein sequence ID" value="KOF77785.1"/>
    <property type="molecule type" value="Genomic_DNA"/>
</dbReference>
<dbReference type="GO" id="GO:0005975">
    <property type="term" value="P:carbohydrate metabolic process"/>
    <property type="evidence" value="ECO:0007669"/>
    <property type="project" value="InterPro"/>
</dbReference>
<dbReference type="Gene3D" id="3.10.50.10">
    <property type="match status" value="1"/>
</dbReference>
<dbReference type="GO" id="GO:0005576">
    <property type="term" value="C:extracellular region"/>
    <property type="evidence" value="ECO:0007669"/>
    <property type="project" value="TreeGrafter"/>
</dbReference>
<organism evidence="3">
    <name type="scientific">Octopus bimaculoides</name>
    <name type="common">California two-spotted octopus</name>
    <dbReference type="NCBI Taxonomy" id="37653"/>
    <lineage>
        <taxon>Eukaryota</taxon>
        <taxon>Metazoa</taxon>
        <taxon>Spiralia</taxon>
        <taxon>Lophotrochozoa</taxon>
        <taxon>Mollusca</taxon>
        <taxon>Cephalopoda</taxon>
        <taxon>Coleoidea</taxon>
        <taxon>Octopodiformes</taxon>
        <taxon>Octopoda</taxon>
        <taxon>Incirrata</taxon>
        <taxon>Octopodidae</taxon>
        <taxon>Octopus</taxon>
    </lineage>
</organism>
<dbReference type="AlphaFoldDB" id="A0A0L8GMF7"/>
<dbReference type="STRING" id="37653.A0A0L8GMF7"/>
<evidence type="ECO:0000256" key="1">
    <source>
        <dbReference type="ARBA" id="ARBA00023157"/>
    </source>
</evidence>
<dbReference type="GO" id="GO:0008061">
    <property type="term" value="F:chitin binding"/>
    <property type="evidence" value="ECO:0007669"/>
    <property type="project" value="InterPro"/>
</dbReference>
<dbReference type="Gene3D" id="3.20.20.80">
    <property type="entry name" value="Glycosidases"/>
    <property type="match status" value="1"/>
</dbReference>
<accession>A0A0L8GMF7</accession>
<dbReference type="InterPro" id="IPR011583">
    <property type="entry name" value="Chitinase_II/V-like_cat"/>
</dbReference>
<feature type="domain" description="GH18" evidence="2">
    <location>
        <begin position="1"/>
        <end position="356"/>
    </location>
</feature>
<dbReference type="SUPFAM" id="SSF51445">
    <property type="entry name" value="(Trans)glycosidases"/>
    <property type="match status" value="1"/>
</dbReference>
<dbReference type="GO" id="GO:0006032">
    <property type="term" value="P:chitin catabolic process"/>
    <property type="evidence" value="ECO:0007669"/>
    <property type="project" value="TreeGrafter"/>
</dbReference>
<dbReference type="GO" id="GO:0004568">
    <property type="term" value="F:chitinase activity"/>
    <property type="evidence" value="ECO:0007669"/>
    <property type="project" value="TreeGrafter"/>
</dbReference>
<dbReference type="PANTHER" id="PTHR11177:SF317">
    <property type="entry name" value="CHITINASE 12-RELATED"/>
    <property type="match status" value="1"/>
</dbReference>
<evidence type="ECO:0000313" key="3">
    <source>
        <dbReference type="EMBL" id="KOF77785.1"/>
    </source>
</evidence>
<dbReference type="OrthoDB" id="6130020at2759"/>
<reference evidence="3" key="1">
    <citation type="submission" date="2015-07" db="EMBL/GenBank/DDBJ databases">
        <title>MeaNS - Measles Nucleotide Surveillance Program.</title>
        <authorList>
            <person name="Tran T."/>
            <person name="Druce J."/>
        </authorList>
    </citation>
    <scope>NUCLEOTIDE SEQUENCE</scope>
    <source>
        <strain evidence="3">UCB-OBI-ISO-001</strain>
        <tissue evidence="3">Gonad</tissue>
    </source>
</reference>
<proteinExistence type="predicted"/>
<dbReference type="Pfam" id="PF00704">
    <property type="entry name" value="Glyco_hydro_18"/>
    <property type="match status" value="1"/>
</dbReference>
<dbReference type="PROSITE" id="PS51910">
    <property type="entry name" value="GH18_2"/>
    <property type="match status" value="1"/>
</dbReference>
<dbReference type="InterPro" id="IPR001223">
    <property type="entry name" value="Glyco_hydro18_cat"/>
</dbReference>
<gene>
    <name evidence="3" type="ORF">OCBIM_22031678mg</name>
</gene>
<dbReference type="InterPro" id="IPR017853">
    <property type="entry name" value="GH"/>
</dbReference>